<evidence type="ECO:0000313" key="5">
    <source>
        <dbReference type="EMBL" id="PMP71303.1"/>
    </source>
</evidence>
<keyword evidence="2" id="KW-0802">TPR repeat</keyword>
<sequence>MKLIGLLIGLILFIFLPSDSLSQLSSLEYLIEGKKSLNSGQFQKAEQYLTKAIPEFKEIGDYILLWRAKAYKNMNKYEEALKDLEELKKNYPQSPLIKETMKEEIEIAKILNLPELEKLYQSFINEYPEEIKIKFEYGIYLKNHKKVEQAKRIFKEIFTTASAFADQAERELSDEDITVDDLIKKAKALNNAYQFKNAEKYLKKALFKANYQKSEILSLFGYCLFMQKRYSEAADIFKNSGELYWRARALLRARDYNTFERELANYIKSADQRFVDVLINYANIKRRAGEYDKAIKILNMAINKYPAQKENAMWFLAWNYYLMEEYDKAKKILQQLCSSYGKLKYIYWLEKINEINGTVPVKHYVVPFQPGDIYSYFFYMKGKVSSISESKSVNYQLILPKRVDLLLKAGFKDEALKEVKALLKNNRDIENIPLFCKILYELGDYSTSVRLISKISDKFNFPELLYPQAYKDIVLKVTERLDINPYLIFAIMREESRFDSFAHSPAGALGLMQLMPETAKKHGKKIGIMLKKDSELFEPEKNILIGSFYFKNLIEEFKNPVLAIAAYNAGENAVQAWLKDNSYKDIDEFLEDIPYAETKAYVQRVVVSYFEYLRINKALTQESVLKIIKIKGGTP</sequence>
<dbReference type="Gene3D" id="1.25.40.10">
    <property type="entry name" value="Tetratricopeptide repeat domain"/>
    <property type="match status" value="3"/>
</dbReference>
<evidence type="ECO:0000313" key="6">
    <source>
        <dbReference type="Proteomes" id="UP000242288"/>
    </source>
</evidence>
<dbReference type="AlphaFoldDB" id="A0A2J6WLP2"/>
<name>A0A2J6WLP2_9BACT</name>
<feature type="repeat" description="TPR" evidence="2">
    <location>
        <begin position="275"/>
        <end position="308"/>
    </location>
</feature>
<dbReference type="InterPro" id="IPR019734">
    <property type="entry name" value="TPR_rpt"/>
</dbReference>
<evidence type="ECO:0000256" key="2">
    <source>
        <dbReference type="PROSITE-ProRule" id="PRU00339"/>
    </source>
</evidence>
<proteinExistence type="inferred from homology"/>
<accession>A0A2J6WLP2</accession>
<evidence type="ECO:0000256" key="3">
    <source>
        <dbReference type="SAM" id="Coils"/>
    </source>
</evidence>
<dbReference type="Pfam" id="PF13174">
    <property type="entry name" value="TPR_6"/>
    <property type="match status" value="3"/>
</dbReference>
<dbReference type="InterPro" id="IPR023346">
    <property type="entry name" value="Lysozyme-like_dom_sf"/>
</dbReference>
<dbReference type="PROSITE" id="PS50005">
    <property type="entry name" value="TPR"/>
    <property type="match status" value="1"/>
</dbReference>
<dbReference type="InterPro" id="IPR008258">
    <property type="entry name" value="Transglycosylase_SLT_dom_1"/>
</dbReference>
<dbReference type="InterPro" id="IPR011990">
    <property type="entry name" value="TPR-like_helical_dom_sf"/>
</dbReference>
<comment type="caution">
    <text evidence="5">The sequence shown here is derived from an EMBL/GenBank/DDBJ whole genome shotgun (WGS) entry which is preliminary data.</text>
</comment>
<dbReference type="SMART" id="SM00028">
    <property type="entry name" value="TPR"/>
    <property type="match status" value="6"/>
</dbReference>
<dbReference type="PANTHER" id="PTHR37423:SF2">
    <property type="entry name" value="MEMBRANE-BOUND LYTIC MUREIN TRANSGLYCOSYLASE C"/>
    <property type="match status" value="1"/>
</dbReference>
<dbReference type="Gene3D" id="1.10.530.10">
    <property type="match status" value="1"/>
</dbReference>
<evidence type="ECO:0000256" key="1">
    <source>
        <dbReference type="ARBA" id="ARBA00007734"/>
    </source>
</evidence>
<dbReference type="Proteomes" id="UP000242288">
    <property type="component" value="Unassembled WGS sequence"/>
</dbReference>
<reference evidence="5 6" key="1">
    <citation type="submission" date="2018-01" db="EMBL/GenBank/DDBJ databases">
        <title>Metagenomic assembled genomes from two thermal pools in the Uzon Caldera, Kamchatka, Russia.</title>
        <authorList>
            <person name="Wilkins L."/>
            <person name="Ettinger C."/>
        </authorList>
    </citation>
    <scope>NUCLEOTIDE SEQUENCE [LARGE SCALE GENOMIC DNA]</scope>
    <source>
        <strain evidence="5">ZAV-04</strain>
    </source>
</reference>
<organism evidence="5 6">
    <name type="scientific">Thermodesulfovibrio aggregans</name>
    <dbReference type="NCBI Taxonomy" id="86166"/>
    <lineage>
        <taxon>Bacteria</taxon>
        <taxon>Pseudomonadati</taxon>
        <taxon>Nitrospirota</taxon>
        <taxon>Thermodesulfovibrionia</taxon>
        <taxon>Thermodesulfovibrionales</taxon>
        <taxon>Thermodesulfovibrionaceae</taxon>
        <taxon>Thermodesulfovibrio</taxon>
    </lineage>
</organism>
<dbReference type="PANTHER" id="PTHR37423">
    <property type="entry name" value="SOLUBLE LYTIC MUREIN TRANSGLYCOSYLASE-RELATED"/>
    <property type="match status" value="1"/>
</dbReference>
<keyword evidence="3" id="KW-0175">Coiled coil</keyword>
<evidence type="ECO:0000259" key="4">
    <source>
        <dbReference type="Pfam" id="PF01464"/>
    </source>
</evidence>
<protein>
    <recommendedName>
        <fullName evidence="4">Transglycosylase SLT domain-containing protein</fullName>
    </recommendedName>
</protein>
<dbReference type="CDD" id="cd13401">
    <property type="entry name" value="Slt70-like"/>
    <property type="match status" value="1"/>
</dbReference>
<gene>
    <name evidence="5" type="ORF">C0186_04005</name>
</gene>
<dbReference type="EMBL" id="PNIO01000032">
    <property type="protein sequence ID" value="PMP71303.1"/>
    <property type="molecule type" value="Genomic_DNA"/>
</dbReference>
<feature type="coiled-coil region" evidence="3">
    <location>
        <begin position="67"/>
        <end position="94"/>
    </location>
</feature>
<feature type="domain" description="Transglycosylase SLT" evidence="4">
    <location>
        <begin position="476"/>
        <end position="588"/>
    </location>
</feature>
<feature type="coiled-coil region" evidence="3">
    <location>
        <begin position="165"/>
        <end position="199"/>
    </location>
</feature>
<comment type="similarity">
    <text evidence="1">Belongs to the transglycosylase Slt family.</text>
</comment>
<dbReference type="Pfam" id="PF01464">
    <property type="entry name" value="SLT"/>
    <property type="match status" value="1"/>
</dbReference>
<dbReference type="SUPFAM" id="SSF48452">
    <property type="entry name" value="TPR-like"/>
    <property type="match status" value="3"/>
</dbReference>
<dbReference type="SUPFAM" id="SSF53955">
    <property type="entry name" value="Lysozyme-like"/>
    <property type="match status" value="1"/>
</dbReference>